<dbReference type="PROSITE" id="PS00086">
    <property type="entry name" value="CYTOCHROME_P450"/>
    <property type="match status" value="1"/>
</dbReference>
<dbReference type="GO" id="GO:0016705">
    <property type="term" value="F:oxidoreductase activity, acting on paired donors, with incorporation or reduction of molecular oxygen"/>
    <property type="evidence" value="ECO:0007669"/>
    <property type="project" value="InterPro"/>
</dbReference>
<dbReference type="InterPro" id="IPR017972">
    <property type="entry name" value="Cyt_P450_CS"/>
</dbReference>
<dbReference type="Proteomes" id="UP000596742">
    <property type="component" value="Unassembled WGS sequence"/>
</dbReference>
<evidence type="ECO:0000256" key="4">
    <source>
        <dbReference type="ARBA" id="ARBA00022723"/>
    </source>
</evidence>
<dbReference type="InterPro" id="IPR036396">
    <property type="entry name" value="Cyt_P450_sf"/>
</dbReference>
<dbReference type="PRINTS" id="PR00385">
    <property type="entry name" value="P450"/>
</dbReference>
<gene>
    <name evidence="10" type="ORF">MGAL_10B053040</name>
</gene>
<evidence type="ECO:0000256" key="7">
    <source>
        <dbReference type="ARBA" id="ARBA00023033"/>
    </source>
</evidence>
<dbReference type="SUPFAM" id="SSF48264">
    <property type="entry name" value="Cytochrome P450"/>
    <property type="match status" value="1"/>
</dbReference>
<evidence type="ECO:0000256" key="8">
    <source>
        <dbReference type="PIRSR" id="PIRSR602401-1"/>
    </source>
</evidence>
<feature type="binding site" description="axial binding residue" evidence="8">
    <location>
        <position position="462"/>
    </location>
    <ligand>
        <name>heme</name>
        <dbReference type="ChEBI" id="CHEBI:30413"/>
    </ligand>
    <ligandPart>
        <name>Fe</name>
        <dbReference type="ChEBI" id="CHEBI:18248"/>
    </ligandPart>
</feature>
<dbReference type="AlphaFoldDB" id="A0A8B6GST3"/>
<keyword evidence="11" id="KW-1185">Reference proteome</keyword>
<evidence type="ECO:0000256" key="2">
    <source>
        <dbReference type="ARBA" id="ARBA00010617"/>
    </source>
</evidence>
<dbReference type="PANTHER" id="PTHR24279">
    <property type="entry name" value="CYTOCHROME P450"/>
    <property type="match status" value="1"/>
</dbReference>
<evidence type="ECO:0000256" key="6">
    <source>
        <dbReference type="ARBA" id="ARBA00023004"/>
    </source>
</evidence>
<reference evidence="10" key="1">
    <citation type="submission" date="2018-11" db="EMBL/GenBank/DDBJ databases">
        <authorList>
            <person name="Alioto T."/>
            <person name="Alioto T."/>
        </authorList>
    </citation>
    <scope>NUCLEOTIDE SEQUENCE</scope>
</reference>
<dbReference type="PRINTS" id="PR00463">
    <property type="entry name" value="EP450I"/>
</dbReference>
<keyword evidence="6 8" id="KW-0408">Iron</keyword>
<dbReference type="InterPro" id="IPR001128">
    <property type="entry name" value="Cyt_P450"/>
</dbReference>
<comment type="similarity">
    <text evidence="2 9">Belongs to the cytochrome P450 family.</text>
</comment>
<dbReference type="InterPro" id="IPR050479">
    <property type="entry name" value="CYP11_CYP27_families"/>
</dbReference>
<proteinExistence type="inferred from homology"/>
<evidence type="ECO:0000256" key="3">
    <source>
        <dbReference type="ARBA" id="ARBA00022617"/>
    </source>
</evidence>
<dbReference type="InterPro" id="IPR002401">
    <property type="entry name" value="Cyt_P450_E_grp-I"/>
</dbReference>
<sequence>MTTTCSRRYIGLQLYKYASCRFKATMAAILTPECETEHVKSFEDIPGPPSPPFLGALVNHFPFGAFHGKTPPQIYEMCRQKYGDIYKERIFHFSFVHLFDPDDFETVFRADGKYPIREAFMTLTHYNKKYNGNVQGIITSQNETWQKLRSTFQQKMLRPKAVAAYFDEQSKVADELVEKISRTKCINGIIEDLRSDLTKFATEGIGLVCFNKRFDLLLSKEENAEARQFLYSVRVIMETTHNEFRRLPFYKLFETSSYKEFVKAKIFVKEMANKYSKQALKEMEERSKDGTEVDGENGDLIPYLMSKSSLTEEEVFKVISEFILVGVDTTSHHIAYMLYLLGTHPEVQEKLYEEMSRHIDNTLSIDNLQQMTYLKAVDKEVHRMLPVAGGTIRRLTQDINLRGYHIPAGTTIAVHWEQSMLDEVNFKDALSFKPERWLRENADRKEIHPFAAIPFGVGQRSCIGRRFAEQETFLAVVKILQSYEIEYVGEELKLDYGVNVAPATKMRFQFTPRNPKD</sequence>
<dbReference type="EC" id="1.14.-.-" evidence="10"/>
<dbReference type="EMBL" id="UYJE01008923">
    <property type="protein sequence ID" value="VDI68508.1"/>
    <property type="molecule type" value="Genomic_DNA"/>
</dbReference>
<keyword evidence="4 8" id="KW-0479">Metal-binding</keyword>
<evidence type="ECO:0000313" key="10">
    <source>
        <dbReference type="EMBL" id="VDI68508.1"/>
    </source>
</evidence>
<dbReference type="GO" id="GO:0005506">
    <property type="term" value="F:iron ion binding"/>
    <property type="evidence" value="ECO:0007669"/>
    <property type="project" value="InterPro"/>
</dbReference>
<evidence type="ECO:0000313" key="11">
    <source>
        <dbReference type="Proteomes" id="UP000596742"/>
    </source>
</evidence>
<keyword evidence="3 8" id="KW-0349">Heme</keyword>
<keyword evidence="5 9" id="KW-0560">Oxidoreductase</keyword>
<dbReference type="FunFam" id="1.10.630.10:FF:000006">
    <property type="entry name" value="Cytochrome P450 302a1, mitochondrial"/>
    <property type="match status" value="1"/>
</dbReference>
<evidence type="ECO:0000256" key="1">
    <source>
        <dbReference type="ARBA" id="ARBA00001971"/>
    </source>
</evidence>
<keyword evidence="7 9" id="KW-0503">Monooxygenase</keyword>
<accession>A0A8B6GST3</accession>
<organism evidence="10 11">
    <name type="scientific">Mytilus galloprovincialis</name>
    <name type="common">Mediterranean mussel</name>
    <dbReference type="NCBI Taxonomy" id="29158"/>
    <lineage>
        <taxon>Eukaryota</taxon>
        <taxon>Metazoa</taxon>
        <taxon>Spiralia</taxon>
        <taxon>Lophotrochozoa</taxon>
        <taxon>Mollusca</taxon>
        <taxon>Bivalvia</taxon>
        <taxon>Autobranchia</taxon>
        <taxon>Pteriomorphia</taxon>
        <taxon>Mytilida</taxon>
        <taxon>Mytiloidea</taxon>
        <taxon>Mytilidae</taxon>
        <taxon>Mytilinae</taxon>
        <taxon>Mytilus</taxon>
    </lineage>
</organism>
<comment type="caution">
    <text evidence="10">The sequence shown here is derived from an EMBL/GenBank/DDBJ whole genome shotgun (WGS) entry which is preliminary data.</text>
</comment>
<dbReference type="GO" id="GO:0004497">
    <property type="term" value="F:monooxygenase activity"/>
    <property type="evidence" value="ECO:0007669"/>
    <property type="project" value="UniProtKB-KW"/>
</dbReference>
<dbReference type="GO" id="GO:0020037">
    <property type="term" value="F:heme binding"/>
    <property type="evidence" value="ECO:0007669"/>
    <property type="project" value="InterPro"/>
</dbReference>
<dbReference type="Pfam" id="PF00067">
    <property type="entry name" value="p450"/>
    <property type="match status" value="1"/>
</dbReference>
<evidence type="ECO:0000256" key="9">
    <source>
        <dbReference type="RuleBase" id="RU000461"/>
    </source>
</evidence>
<dbReference type="PANTHER" id="PTHR24279:SF120">
    <property type="entry name" value="CYTOCHROME P450"/>
    <property type="match status" value="1"/>
</dbReference>
<protein>
    <submittedName>
        <fullName evidence="10">Cytochrome P450, family 12</fullName>
        <ecNumber evidence="10">1.14.-.-</ecNumber>
    </submittedName>
</protein>
<dbReference type="OrthoDB" id="3945418at2759"/>
<name>A0A8B6GST3_MYTGA</name>
<dbReference type="Gene3D" id="1.10.630.10">
    <property type="entry name" value="Cytochrome P450"/>
    <property type="match status" value="1"/>
</dbReference>
<dbReference type="CDD" id="cd11054">
    <property type="entry name" value="CYP24A1-like"/>
    <property type="match status" value="1"/>
</dbReference>
<evidence type="ECO:0000256" key="5">
    <source>
        <dbReference type="ARBA" id="ARBA00023002"/>
    </source>
</evidence>
<comment type="cofactor">
    <cofactor evidence="1 8">
        <name>heme</name>
        <dbReference type="ChEBI" id="CHEBI:30413"/>
    </cofactor>
</comment>